<dbReference type="InterPro" id="IPR025996">
    <property type="entry name" value="MT1864/Rv1816-like_C"/>
</dbReference>
<feature type="domain" description="HTH tetR-type" evidence="5">
    <location>
        <begin position="11"/>
        <end position="71"/>
    </location>
</feature>
<keyword evidence="7" id="KW-1185">Reference proteome</keyword>
<dbReference type="Gene3D" id="1.10.357.10">
    <property type="entry name" value="Tetracycline Repressor, domain 2"/>
    <property type="match status" value="1"/>
</dbReference>
<dbReference type="Pfam" id="PF00440">
    <property type="entry name" value="TetR_N"/>
    <property type="match status" value="1"/>
</dbReference>
<keyword evidence="2 4" id="KW-0238">DNA-binding</keyword>
<dbReference type="SUPFAM" id="SSF48498">
    <property type="entry name" value="Tetracyclin repressor-like, C-terminal domain"/>
    <property type="match status" value="1"/>
</dbReference>
<dbReference type="PANTHER" id="PTHR30055:SF220">
    <property type="entry name" value="TETR-FAMILY REGULATORY PROTEIN"/>
    <property type="match status" value="1"/>
</dbReference>
<evidence type="ECO:0000256" key="2">
    <source>
        <dbReference type="ARBA" id="ARBA00023125"/>
    </source>
</evidence>
<evidence type="ECO:0000313" key="6">
    <source>
        <dbReference type="EMBL" id="AOZ10379.1"/>
    </source>
</evidence>
<name>A0ABN4TU13_9BURK</name>
<dbReference type="InterPro" id="IPR050109">
    <property type="entry name" value="HTH-type_TetR-like_transc_reg"/>
</dbReference>
<evidence type="ECO:0000256" key="4">
    <source>
        <dbReference type="PROSITE-ProRule" id="PRU00335"/>
    </source>
</evidence>
<feature type="DNA-binding region" description="H-T-H motif" evidence="4">
    <location>
        <begin position="34"/>
        <end position="53"/>
    </location>
</feature>
<evidence type="ECO:0000259" key="5">
    <source>
        <dbReference type="PROSITE" id="PS50977"/>
    </source>
</evidence>
<evidence type="ECO:0000256" key="3">
    <source>
        <dbReference type="ARBA" id="ARBA00023163"/>
    </source>
</evidence>
<accession>A0ABN4TU13</accession>
<dbReference type="RefSeq" id="WP_071039003.1">
    <property type="nucleotide sequence ID" value="NZ_CP017755.1"/>
</dbReference>
<dbReference type="SUPFAM" id="SSF46689">
    <property type="entry name" value="Homeodomain-like"/>
    <property type="match status" value="1"/>
</dbReference>
<evidence type="ECO:0000313" key="7">
    <source>
        <dbReference type="Proteomes" id="UP000177515"/>
    </source>
</evidence>
<keyword evidence="1" id="KW-0805">Transcription regulation</keyword>
<dbReference type="EMBL" id="CP017755">
    <property type="protein sequence ID" value="AOZ10379.1"/>
    <property type="molecule type" value="Genomic_DNA"/>
</dbReference>
<dbReference type="PROSITE" id="PS50977">
    <property type="entry name" value="HTH_TETR_2"/>
    <property type="match status" value="1"/>
</dbReference>
<reference evidence="6 7" key="1">
    <citation type="submission" date="2016-10" db="EMBL/GenBank/DDBJ databases">
        <title>Complete genome sequences of three Cupriavidus strains isolated from various Malaysian environments.</title>
        <authorList>
            <person name="Abdullah A.A.-A."/>
            <person name="Shafie N.A.H."/>
            <person name="Lau N.S."/>
        </authorList>
    </citation>
    <scope>NUCLEOTIDE SEQUENCE [LARGE SCALE GENOMIC DNA]</scope>
    <source>
        <strain evidence="6 7">USMAA1020</strain>
    </source>
</reference>
<dbReference type="InterPro" id="IPR009057">
    <property type="entry name" value="Homeodomain-like_sf"/>
</dbReference>
<dbReference type="InterPro" id="IPR036271">
    <property type="entry name" value="Tet_transcr_reg_TetR-rel_C_sf"/>
</dbReference>
<dbReference type="Pfam" id="PF13305">
    <property type="entry name" value="TetR_C_33"/>
    <property type="match status" value="1"/>
</dbReference>
<dbReference type="Proteomes" id="UP000177515">
    <property type="component" value="Chromosome 2"/>
</dbReference>
<keyword evidence="3" id="KW-0804">Transcription</keyword>
<protein>
    <submittedName>
        <fullName evidence="6">TetR family transcriptional regulator</fullName>
    </submittedName>
</protein>
<sequence length="207" mass="22969">MAKSLTQPEIDAFKARLCEVAERRFAEGGVASVSMRQLAEELGCSPMTPYRYFRDKEDILAAVRAAAFDRFADAMENAGTGIEDPIERARASGRAYLDFAFSQPNAYRLMFDMSQPDDGRYPELQRAGERARRTMGAHLEMLAERGQIHGDPQVLSYVVWAAVHGLVVLHLAGKLPESPDFRTIHGEMMRLLVQGMRTPPAPAGDTP</sequence>
<organism evidence="6 7">
    <name type="scientific">Cupriavidus malaysiensis</name>
    <dbReference type="NCBI Taxonomy" id="367825"/>
    <lineage>
        <taxon>Bacteria</taxon>
        <taxon>Pseudomonadati</taxon>
        <taxon>Pseudomonadota</taxon>
        <taxon>Betaproteobacteria</taxon>
        <taxon>Burkholderiales</taxon>
        <taxon>Burkholderiaceae</taxon>
        <taxon>Cupriavidus</taxon>
    </lineage>
</organism>
<dbReference type="InterPro" id="IPR001647">
    <property type="entry name" value="HTH_TetR"/>
</dbReference>
<dbReference type="PANTHER" id="PTHR30055">
    <property type="entry name" value="HTH-TYPE TRANSCRIPTIONAL REGULATOR RUTR"/>
    <property type="match status" value="1"/>
</dbReference>
<proteinExistence type="predicted"/>
<gene>
    <name evidence="6" type="ORF">BKK80_32865</name>
</gene>
<evidence type="ECO:0000256" key="1">
    <source>
        <dbReference type="ARBA" id="ARBA00023015"/>
    </source>
</evidence>